<dbReference type="EMBL" id="VYQE01000003">
    <property type="protein sequence ID" value="KAA9007860.1"/>
    <property type="molecule type" value="Genomic_DNA"/>
</dbReference>
<keyword evidence="3" id="KW-1003">Cell membrane</keyword>
<evidence type="ECO:0000259" key="8">
    <source>
        <dbReference type="Pfam" id="PF04290"/>
    </source>
</evidence>
<sequence>MRALDRVATRIAQGLALIGSLGVLLMLVHVTADVAARNLFGQPIPATNAIVSRYYMVLIAFLPLGWVERNNAMVKVELTEYLTPGRIGQANDILVSLLAALVYLAIAWVTLGTAIESYEVGSFVDVLGNRVAVWPTYFLPPIGFTLAALVCLVRIPAILTGSK</sequence>
<dbReference type="Pfam" id="PF04290">
    <property type="entry name" value="DctQ"/>
    <property type="match status" value="1"/>
</dbReference>
<dbReference type="RefSeq" id="WP_150445142.1">
    <property type="nucleotide sequence ID" value="NZ_VYQE01000003.1"/>
</dbReference>
<keyword evidence="10" id="KW-1185">Reference proteome</keyword>
<comment type="subcellular location">
    <subcellularLocation>
        <location evidence="7">Cell inner membrane</location>
        <topology evidence="7">Multi-pass membrane protein</topology>
    </subcellularLocation>
    <subcellularLocation>
        <location evidence="1">Cell membrane</location>
        <topology evidence="1">Multi-pass membrane protein</topology>
    </subcellularLocation>
</comment>
<accession>A0A5J5GIJ8</accession>
<proteinExistence type="inferred from homology"/>
<evidence type="ECO:0000256" key="1">
    <source>
        <dbReference type="ARBA" id="ARBA00004651"/>
    </source>
</evidence>
<evidence type="ECO:0000256" key="6">
    <source>
        <dbReference type="ARBA" id="ARBA00023136"/>
    </source>
</evidence>
<keyword evidence="5 7" id="KW-1133">Transmembrane helix</keyword>
<keyword evidence="7" id="KW-0997">Cell inner membrane</keyword>
<keyword evidence="6 7" id="KW-0472">Membrane</keyword>
<reference evidence="9 10" key="1">
    <citation type="submission" date="2019-09" db="EMBL/GenBank/DDBJ databases">
        <authorList>
            <person name="Park J.-S."/>
            <person name="Choi H.-J."/>
        </authorList>
    </citation>
    <scope>NUCLEOTIDE SEQUENCE [LARGE SCALE GENOMIC DNA]</scope>
    <source>
        <strain evidence="9 10">176SS1-4</strain>
    </source>
</reference>
<feature type="domain" description="Tripartite ATP-independent periplasmic transporters DctQ component" evidence="8">
    <location>
        <begin position="26"/>
        <end position="155"/>
    </location>
</feature>
<dbReference type="GO" id="GO:0005886">
    <property type="term" value="C:plasma membrane"/>
    <property type="evidence" value="ECO:0007669"/>
    <property type="project" value="UniProtKB-SubCell"/>
</dbReference>
<name>A0A5J5GIJ8_9RHOB</name>
<feature type="transmembrane region" description="Helical" evidence="7">
    <location>
        <begin position="50"/>
        <end position="67"/>
    </location>
</feature>
<dbReference type="AlphaFoldDB" id="A0A5J5GIJ8"/>
<evidence type="ECO:0000256" key="5">
    <source>
        <dbReference type="ARBA" id="ARBA00022989"/>
    </source>
</evidence>
<feature type="transmembrane region" description="Helical" evidence="7">
    <location>
        <begin position="93"/>
        <end position="111"/>
    </location>
</feature>
<gene>
    <name evidence="9" type="ORF">F3S47_10060</name>
</gene>
<evidence type="ECO:0000256" key="2">
    <source>
        <dbReference type="ARBA" id="ARBA00022448"/>
    </source>
</evidence>
<dbReference type="Proteomes" id="UP000326554">
    <property type="component" value="Unassembled WGS sequence"/>
</dbReference>
<dbReference type="InterPro" id="IPR055348">
    <property type="entry name" value="DctQ"/>
</dbReference>
<evidence type="ECO:0000256" key="7">
    <source>
        <dbReference type="RuleBase" id="RU369079"/>
    </source>
</evidence>
<protein>
    <recommendedName>
        <fullName evidence="7">TRAP transporter small permease protein</fullName>
    </recommendedName>
</protein>
<evidence type="ECO:0000313" key="9">
    <source>
        <dbReference type="EMBL" id="KAA9007860.1"/>
    </source>
</evidence>
<dbReference type="GO" id="GO:0022857">
    <property type="term" value="F:transmembrane transporter activity"/>
    <property type="evidence" value="ECO:0007669"/>
    <property type="project" value="UniProtKB-UniRule"/>
</dbReference>
<evidence type="ECO:0000256" key="3">
    <source>
        <dbReference type="ARBA" id="ARBA00022475"/>
    </source>
</evidence>
<evidence type="ECO:0000313" key="10">
    <source>
        <dbReference type="Proteomes" id="UP000326554"/>
    </source>
</evidence>
<keyword evidence="2 7" id="KW-0813">Transport</keyword>
<keyword evidence="4 7" id="KW-0812">Transmembrane</keyword>
<comment type="caution">
    <text evidence="9">The sequence shown here is derived from an EMBL/GenBank/DDBJ whole genome shotgun (WGS) entry which is preliminary data.</text>
</comment>
<feature type="transmembrane region" description="Helical" evidence="7">
    <location>
        <begin position="131"/>
        <end position="153"/>
    </location>
</feature>
<feature type="transmembrane region" description="Helical" evidence="7">
    <location>
        <begin position="12"/>
        <end position="30"/>
    </location>
</feature>
<comment type="subunit">
    <text evidence="7">The complex comprises the extracytoplasmic solute receptor protein and the two transmembrane proteins.</text>
</comment>
<organism evidence="9 10">
    <name type="scientific">Histidinibacterium aquaticum</name>
    <dbReference type="NCBI Taxonomy" id="2613962"/>
    <lineage>
        <taxon>Bacteria</taxon>
        <taxon>Pseudomonadati</taxon>
        <taxon>Pseudomonadota</taxon>
        <taxon>Alphaproteobacteria</taxon>
        <taxon>Rhodobacterales</taxon>
        <taxon>Paracoccaceae</taxon>
        <taxon>Histidinibacterium</taxon>
    </lineage>
</organism>
<evidence type="ECO:0000256" key="4">
    <source>
        <dbReference type="ARBA" id="ARBA00022692"/>
    </source>
</evidence>
<comment type="function">
    <text evidence="7">Part of the tripartite ATP-independent periplasmic (TRAP) transport system.</text>
</comment>
<comment type="similarity">
    <text evidence="7">Belongs to the TRAP transporter small permease family.</text>
</comment>